<proteinExistence type="predicted"/>
<reference evidence="1" key="1">
    <citation type="submission" date="2018-06" db="EMBL/GenBank/DDBJ databases">
        <authorList>
            <person name="Zhirakovskaya E."/>
        </authorList>
    </citation>
    <scope>NUCLEOTIDE SEQUENCE</scope>
</reference>
<protein>
    <submittedName>
        <fullName evidence="1">Uncharacterized protein</fullName>
    </submittedName>
</protein>
<sequence>MLIGVFFTPMYQRDRPEVKNTSGSVIITGYIIHTAAD</sequence>
<name>A0A3B1BTI8_9ZZZZ</name>
<accession>A0A3B1BTI8</accession>
<dbReference type="EMBL" id="UOGA01000015">
    <property type="protein sequence ID" value="VAX14808.1"/>
    <property type="molecule type" value="Genomic_DNA"/>
</dbReference>
<dbReference type="AlphaFoldDB" id="A0A3B1BTI8"/>
<organism evidence="1">
    <name type="scientific">hydrothermal vent metagenome</name>
    <dbReference type="NCBI Taxonomy" id="652676"/>
    <lineage>
        <taxon>unclassified sequences</taxon>
        <taxon>metagenomes</taxon>
        <taxon>ecological metagenomes</taxon>
    </lineage>
</organism>
<gene>
    <name evidence="1" type="ORF">MNBD_NITROSPINAE04-1021</name>
</gene>
<evidence type="ECO:0000313" key="1">
    <source>
        <dbReference type="EMBL" id="VAX14808.1"/>
    </source>
</evidence>